<gene>
    <name evidence="5" type="ORF">LSALG_LOCUS30284</name>
</gene>
<dbReference type="AlphaFoldDB" id="A0AA35ZEH6"/>
<protein>
    <recommendedName>
        <fullName evidence="4">NAB domain-containing protein</fullName>
    </recommendedName>
</protein>
<organism evidence="5 6">
    <name type="scientific">Lactuca saligna</name>
    <name type="common">Willowleaf lettuce</name>
    <dbReference type="NCBI Taxonomy" id="75948"/>
    <lineage>
        <taxon>Eukaryota</taxon>
        <taxon>Viridiplantae</taxon>
        <taxon>Streptophyta</taxon>
        <taxon>Embryophyta</taxon>
        <taxon>Tracheophyta</taxon>
        <taxon>Spermatophyta</taxon>
        <taxon>Magnoliopsida</taxon>
        <taxon>eudicotyledons</taxon>
        <taxon>Gunneridae</taxon>
        <taxon>Pentapetalae</taxon>
        <taxon>asterids</taxon>
        <taxon>campanulids</taxon>
        <taxon>Asterales</taxon>
        <taxon>Asteraceae</taxon>
        <taxon>Cichorioideae</taxon>
        <taxon>Cichorieae</taxon>
        <taxon>Lactucinae</taxon>
        <taxon>Lactuca</taxon>
    </lineage>
</organism>
<dbReference type="EMBL" id="OX465082">
    <property type="protein sequence ID" value="CAI9291126.1"/>
    <property type="molecule type" value="Genomic_DNA"/>
</dbReference>
<evidence type="ECO:0000256" key="2">
    <source>
        <dbReference type="SAM" id="Coils"/>
    </source>
</evidence>
<evidence type="ECO:0000259" key="4">
    <source>
        <dbReference type="PROSITE" id="PS51774"/>
    </source>
</evidence>
<dbReference type="GO" id="GO:0005200">
    <property type="term" value="F:structural constituent of cytoskeleton"/>
    <property type="evidence" value="ECO:0007669"/>
    <property type="project" value="TreeGrafter"/>
</dbReference>
<feature type="coiled-coil region" evidence="2">
    <location>
        <begin position="195"/>
        <end position="387"/>
    </location>
</feature>
<dbReference type="GO" id="GO:0003779">
    <property type="term" value="F:actin binding"/>
    <property type="evidence" value="ECO:0007669"/>
    <property type="project" value="InterPro"/>
</dbReference>
<feature type="region of interest" description="Disordered" evidence="3">
    <location>
        <begin position="157"/>
        <end position="192"/>
    </location>
</feature>
<dbReference type="PANTHER" id="PTHR47357:SF1">
    <property type="entry name" value="SPINDLE POLE BODY COMPONENT 110"/>
    <property type="match status" value="1"/>
</dbReference>
<dbReference type="Proteomes" id="UP001177003">
    <property type="component" value="Chromosome 6"/>
</dbReference>
<keyword evidence="1 2" id="KW-0175">Coiled coil</keyword>
<dbReference type="GO" id="GO:0005856">
    <property type="term" value="C:cytoskeleton"/>
    <property type="evidence" value="ECO:0007669"/>
    <property type="project" value="TreeGrafter"/>
</dbReference>
<sequence length="571" mass="66293">MTFPGSVVRYGVKEVVAGMGEIRVTTEFLGLGFWGAELFNKEQGMGGDRIRDSGSFFKLCSIQRFCKLRFTDLKRKMRKHRLRNRVKSIVGSLIDPDKDEELKDTNIETEDNYEKILELLKNENPDDKNKLTGLIEEFHTRYQSIYQRYDNITGKLKEKVRSKKEKEDSSSSSSSDSDSDSNKNESKNGNLDMVADSLKVEIEAANREIEELNRKLKAETEEKEALNLQYQSALNKVQETENMFNDSKLQSHRFHEENSKLLAEKTHLNSKIEAINREKMETIEELRAIKEEKSNAIQKLEATEAENKSLSQKVSELSEEIKRLEMKIEETTEEIENGVRSKEQIVDELEEAIDDLKNDLEIKGDEVNTLTETVRNLEVKIRLSNQKLRITEQLLHETEHDHSTKEQKLHQQNKTLTEKISTLSETISFMKKEVQERVNETLKGFDLLTVKFDEDYGHVMTRVCEIRNEVKAVEIQARVNRSNNEYLKGKVEERVMELSGLLEDVKGRILEKDEKIKELEDVICVKDEEMLCVCGDKREAIRQLCVWGDYQRDRCDGLLEVLKPVVDNNRR</sequence>
<evidence type="ECO:0000256" key="1">
    <source>
        <dbReference type="ARBA" id="ARBA00023054"/>
    </source>
</evidence>
<evidence type="ECO:0000313" key="5">
    <source>
        <dbReference type="EMBL" id="CAI9291126.1"/>
    </source>
</evidence>
<dbReference type="Gene3D" id="1.10.287.1490">
    <property type="match status" value="1"/>
</dbReference>
<dbReference type="PROSITE" id="PS51774">
    <property type="entry name" value="NAB"/>
    <property type="match status" value="1"/>
</dbReference>
<name>A0AA35ZEH6_LACSI</name>
<keyword evidence="6" id="KW-1185">Reference proteome</keyword>
<accession>A0AA35ZEH6</accession>
<reference evidence="5" key="1">
    <citation type="submission" date="2023-04" db="EMBL/GenBank/DDBJ databases">
        <authorList>
            <person name="Vijverberg K."/>
            <person name="Xiong W."/>
            <person name="Schranz E."/>
        </authorList>
    </citation>
    <scope>NUCLEOTIDE SEQUENCE</scope>
</reference>
<evidence type="ECO:0000256" key="3">
    <source>
        <dbReference type="SAM" id="MobiDB-lite"/>
    </source>
</evidence>
<dbReference type="InterPro" id="IPR011684">
    <property type="entry name" value="NAB"/>
</dbReference>
<feature type="compositionally biased region" description="Basic and acidic residues" evidence="3">
    <location>
        <begin position="157"/>
        <end position="169"/>
    </location>
</feature>
<proteinExistence type="predicted"/>
<evidence type="ECO:0000313" key="6">
    <source>
        <dbReference type="Proteomes" id="UP001177003"/>
    </source>
</evidence>
<dbReference type="PANTHER" id="PTHR47357">
    <property type="entry name" value="COP1-INTERACTIVE PROTEIN 1"/>
    <property type="match status" value="1"/>
</dbReference>
<feature type="domain" description="NAB" evidence="4">
    <location>
        <begin position="85"/>
        <end position="156"/>
    </location>
</feature>